<dbReference type="InterPro" id="IPR000031">
    <property type="entry name" value="PurE_dom"/>
</dbReference>
<dbReference type="EMBL" id="MSDW01000001">
    <property type="protein sequence ID" value="OKY78125.1"/>
    <property type="molecule type" value="Genomic_DNA"/>
</dbReference>
<dbReference type="SMART" id="SM01001">
    <property type="entry name" value="AIRC"/>
    <property type="match status" value="1"/>
</dbReference>
<proteinExistence type="predicted"/>
<comment type="caution">
    <text evidence="2">The sequence shown here is derived from an EMBL/GenBank/DDBJ whole genome shotgun (WGS) entry which is preliminary data.</text>
</comment>
<feature type="domain" description="PurE" evidence="1">
    <location>
        <begin position="121"/>
        <end position="252"/>
    </location>
</feature>
<keyword evidence="3" id="KW-1185">Reference proteome</keyword>
<dbReference type="STRING" id="1903181.BTN85_0610"/>
<evidence type="ECO:0000313" key="3">
    <source>
        <dbReference type="Proteomes" id="UP000185744"/>
    </source>
</evidence>
<dbReference type="Proteomes" id="UP000185744">
    <property type="component" value="Unassembled WGS sequence"/>
</dbReference>
<evidence type="ECO:0000313" key="2">
    <source>
        <dbReference type="EMBL" id="OKY78125.1"/>
    </source>
</evidence>
<reference evidence="2" key="1">
    <citation type="submission" date="2016-12" db="EMBL/GenBank/DDBJ databases">
        <title>Discovery of methanogenic haloarchaea.</title>
        <authorList>
            <person name="Sorokin D.Y."/>
            <person name="Makarova K.S."/>
            <person name="Abbas B."/>
            <person name="Ferrer M."/>
            <person name="Golyshin P.N."/>
        </authorList>
    </citation>
    <scope>NUCLEOTIDE SEQUENCE [LARGE SCALE GENOMIC DNA]</scope>
    <source>
        <strain evidence="2">HMET1</strain>
    </source>
</reference>
<dbReference type="GO" id="GO:0016787">
    <property type="term" value="F:hydrolase activity"/>
    <property type="evidence" value="ECO:0007669"/>
    <property type="project" value="InterPro"/>
</dbReference>
<dbReference type="FunCoup" id="A0A1Q6DUU4">
    <property type="interactions" value="1"/>
</dbReference>
<accession>A0A1Q6DUU4</accession>
<gene>
    <name evidence="2" type="ORF">BTN85_0610</name>
</gene>
<organism evidence="2 3">
    <name type="scientific">Methanohalarchaeum thermophilum</name>
    <dbReference type="NCBI Taxonomy" id="1903181"/>
    <lineage>
        <taxon>Archaea</taxon>
        <taxon>Methanobacteriati</taxon>
        <taxon>Methanobacteriota</taxon>
        <taxon>Methanonatronarchaeia</taxon>
        <taxon>Methanonatronarchaeales</taxon>
        <taxon>Methanonatronarchaeaceae</taxon>
        <taxon>Candidatus Methanohalarchaeum</taxon>
    </lineage>
</organism>
<dbReference type="Gene3D" id="3.40.50.1970">
    <property type="match status" value="1"/>
</dbReference>
<dbReference type="Pfam" id="PF00731">
    <property type="entry name" value="AIRC"/>
    <property type="match status" value="1"/>
</dbReference>
<dbReference type="NCBIfam" id="NF033503">
    <property type="entry name" value="LarB"/>
    <property type="match status" value="1"/>
</dbReference>
<evidence type="ECO:0000259" key="1">
    <source>
        <dbReference type="SMART" id="SM01001"/>
    </source>
</evidence>
<dbReference type="AlphaFoldDB" id="A0A1Q6DUU4"/>
<name>A0A1Q6DUU4_METT1</name>
<dbReference type="SUPFAM" id="SSF52255">
    <property type="entry name" value="N5-CAIR mutase (phosphoribosylaminoimidazole carboxylase, PurE)"/>
    <property type="match status" value="1"/>
</dbReference>
<dbReference type="InterPro" id="IPR039476">
    <property type="entry name" value="P2CMN_synthase_LarB"/>
</dbReference>
<dbReference type="PANTHER" id="PTHR43064:SF1">
    <property type="entry name" value="SLL1489 PROTEIN"/>
    <property type="match status" value="1"/>
</dbReference>
<dbReference type="GO" id="GO:0006189">
    <property type="term" value="P:'de novo' IMP biosynthetic process"/>
    <property type="evidence" value="ECO:0007669"/>
    <property type="project" value="InterPro"/>
</dbReference>
<dbReference type="PANTHER" id="PTHR43064">
    <property type="entry name" value="PHOSPHORIBOSYLAMINOIMIDAZOLE CARBOXYLASE-RELATED"/>
    <property type="match status" value="1"/>
</dbReference>
<protein>
    <submittedName>
        <fullName evidence="2">NCAIR mutase, PurE-like</fullName>
    </submittedName>
</protein>
<dbReference type="InParanoid" id="A0A1Q6DUU4"/>
<sequence length="252" mass="27205">MDLDDLLDDFREGEITKEELKREINLLEISELGDYAKLDTGRKRRAGTPEAILGEGKSPEEFSDIMIDMASNKGVGIGTRVSKDQLLELKNKNEDFELNWYEKASIVELRSEEYRSNRRIGKIGVISAGTADIEVAEEARVTAKLMGAETKRSYDVGVAGIHRLFPELKKQIDDGVEVLIVAAGRDGSLPPVVAGIVEVPVIGVPTSTGYGLGGNGRGALFSMLQSCSLLSVVNIDAGFTAGAFAAKILKSM</sequence>